<dbReference type="GO" id="GO:0043027">
    <property type="term" value="F:cysteine-type endopeptidase inhibitor activity involved in apoptotic process"/>
    <property type="evidence" value="ECO:0007669"/>
    <property type="project" value="InterPro"/>
</dbReference>
<dbReference type="RefSeq" id="YP_008004378.1">
    <property type="nucleotide sequence ID" value="NC_021248.1"/>
</dbReference>
<sequence>MCILDPEFFDLSTTIIDIRYNDTKRELTYMNKLEPFETKLKYTHAKMMFHISGPLIDVKTDNVDELIDYKNIIDKEFDKYKKNKIVLDCTTKFETEAYHVQSFPLNKFEKNYVEILKNMDTSDEDINNFIDITLPAVIDKKSAIPTLDSKNCHVVICILKKSLFDKHQIVKFIYEPIDNKIILPIMCDISPKCEYKYDIRCFIDNVFINDIKIDEIRNFMLNIKISNRYINVEEIHSTKYNYTRSHSLCYLKHERNNTITDICGFINDNNNIYVKLCENTISKRNTNIVFDIMPFDKNEFEF</sequence>
<evidence type="ECO:0000313" key="1">
    <source>
        <dbReference type="EMBL" id="CCU55876.1"/>
    </source>
</evidence>
<proteinExistence type="predicted"/>
<dbReference type="Pfam" id="PF02331">
    <property type="entry name" value="P35"/>
    <property type="match status" value="1"/>
</dbReference>
<name>A0A916P195_CBEPV</name>
<gene>
    <name evidence="1" type="ORF">CHBEV_308</name>
</gene>
<reference evidence="1" key="1">
    <citation type="journal article" date="2013" name="J. Virol.">
        <title>New Insights into the Evolution of Entomopoxvirinae from the Complete Genome Sequences of Four Entomopoxviruses Infecting Adoxophyes honmai, Choristoneura biennis, Choristoneura rosaceana, and Mythimna separata.</title>
        <authorList>
            <person name="Theze J."/>
            <person name="Takatsuka J."/>
            <person name="Li Z."/>
            <person name="Gallais J."/>
            <person name="Doucet D."/>
            <person name="Arif B."/>
            <person name="Nakai M."/>
            <person name="Herniou E.A."/>
        </authorList>
    </citation>
    <scope>NUCLEOTIDE SEQUENCE</scope>
</reference>
<dbReference type="OrthoDB" id="7149at10239"/>
<dbReference type="EMBL" id="HF679132">
    <property type="protein sequence ID" value="CCU55876.1"/>
    <property type="molecule type" value="Genomic_DNA"/>
</dbReference>
<dbReference type="InterPro" id="IPR003429">
    <property type="entry name" value="Baculovirus_p35"/>
</dbReference>
<dbReference type="InterPro" id="IPR036562">
    <property type="entry name" value="Baculovirus_p35_sf"/>
</dbReference>
<dbReference type="KEGG" id="vg:15613298"/>
<dbReference type="SUPFAM" id="SSF49894">
    <property type="entry name" value="Baculovirus p35 protein"/>
    <property type="match status" value="1"/>
</dbReference>
<dbReference type="Proteomes" id="UP000792220">
    <property type="component" value="Genome"/>
</dbReference>
<keyword evidence="2" id="KW-1185">Reference proteome</keyword>
<organism evidence="1 2">
    <name type="scientific">Choristoneura biennis entomopoxvirus</name>
    <name type="common">CbEPV</name>
    <dbReference type="NCBI Taxonomy" id="10288"/>
    <lineage>
        <taxon>Viruses</taxon>
        <taxon>Varidnaviria</taxon>
        <taxon>Bamfordvirae</taxon>
        <taxon>Nucleocytoviricota</taxon>
        <taxon>Pokkesviricetes</taxon>
        <taxon>Chitovirales</taxon>
        <taxon>Poxviridae</taxon>
        <taxon>Entomopoxvirinae</taxon>
        <taxon>Betaentomopoxvirus</taxon>
        <taxon>Betaentomopoxvirus cbiennis</taxon>
    </lineage>
</organism>
<accession>A0A916P195</accession>
<dbReference type="Gene3D" id="2.60.250.10">
    <property type="entry name" value="Baculovirus p35"/>
    <property type="match status" value="1"/>
</dbReference>
<protein>
    <submittedName>
        <fullName evidence="1">P35 apoptosis inhibitor</fullName>
    </submittedName>
</protein>
<evidence type="ECO:0000313" key="2">
    <source>
        <dbReference type="Proteomes" id="UP000792220"/>
    </source>
</evidence>
<organismHost>
    <name type="scientific">Choristoneura fumiferana</name>
    <name type="common">Spruce budworm moth</name>
    <name type="synonym">Archips fumiferana</name>
    <dbReference type="NCBI Taxonomy" id="7141"/>
</organismHost>
<dbReference type="GeneID" id="15613298"/>